<name>A0A4V1C7M0_PYROR</name>
<accession>A0A4V1C7M0</accession>
<evidence type="ECO:0000256" key="1">
    <source>
        <dbReference type="SAM" id="MobiDB-lite"/>
    </source>
</evidence>
<dbReference type="EMBL" id="CP034209">
    <property type="protein sequence ID" value="QBZ63858.1"/>
    <property type="molecule type" value="Genomic_DNA"/>
</dbReference>
<dbReference type="AlphaFoldDB" id="A0A4V1C7M0"/>
<evidence type="ECO:0000313" key="3">
    <source>
        <dbReference type="Proteomes" id="UP000294847"/>
    </source>
</evidence>
<feature type="region of interest" description="Disordered" evidence="1">
    <location>
        <begin position="9"/>
        <end position="29"/>
    </location>
</feature>
<organism evidence="2 3">
    <name type="scientific">Pyricularia oryzae</name>
    <name type="common">Rice blast fungus</name>
    <name type="synonym">Magnaporthe oryzae</name>
    <dbReference type="NCBI Taxonomy" id="318829"/>
    <lineage>
        <taxon>Eukaryota</taxon>
        <taxon>Fungi</taxon>
        <taxon>Dikarya</taxon>
        <taxon>Ascomycota</taxon>
        <taxon>Pezizomycotina</taxon>
        <taxon>Sordariomycetes</taxon>
        <taxon>Sordariomycetidae</taxon>
        <taxon>Magnaporthales</taxon>
        <taxon>Pyriculariaceae</taxon>
        <taxon>Pyricularia</taxon>
    </lineage>
</organism>
<feature type="compositionally biased region" description="Polar residues" evidence="1">
    <location>
        <begin position="12"/>
        <end position="25"/>
    </location>
</feature>
<feature type="region of interest" description="Disordered" evidence="1">
    <location>
        <begin position="99"/>
        <end position="120"/>
    </location>
</feature>
<reference evidence="2 3" key="1">
    <citation type="journal article" date="2019" name="Mol. Biol. Evol.">
        <title>Blast fungal genomes show frequent chromosomal changes, gene gains and losses, and effector gene turnover.</title>
        <authorList>
            <person name="Gomez Luciano L.B."/>
            <person name="Jason Tsai I."/>
            <person name="Chuma I."/>
            <person name="Tosa Y."/>
            <person name="Chen Y.H."/>
            <person name="Li J.Y."/>
            <person name="Li M.Y."/>
            <person name="Jade Lu M.Y."/>
            <person name="Nakayashiki H."/>
            <person name="Li W.H."/>
        </authorList>
    </citation>
    <scope>NUCLEOTIDE SEQUENCE [LARGE SCALE GENOMIC DNA]</scope>
    <source>
        <strain evidence="2">MZ5-1-6</strain>
    </source>
</reference>
<proteinExistence type="predicted"/>
<sequence length="120" mass="13129">FYLISGQIESRGISQQPPSSENQKPLSKPWEVSAYSRREGKGTLSTSFAHTTHTKGTENEWSHTSYAARIACPTYLVNVRLRLGHPSLSTTQSRLKFGATNSQQAKHPASFVSSGHLPSG</sequence>
<feature type="non-terminal residue" evidence="2">
    <location>
        <position position="1"/>
    </location>
</feature>
<protein>
    <submittedName>
        <fullName evidence="2">Uncharacterized protein</fullName>
    </submittedName>
</protein>
<gene>
    <name evidence="2" type="ORF">PoMZ_05549</name>
</gene>
<evidence type="ECO:0000313" key="2">
    <source>
        <dbReference type="EMBL" id="QBZ63858.1"/>
    </source>
</evidence>
<dbReference type="Proteomes" id="UP000294847">
    <property type="component" value="Chromosome 6"/>
</dbReference>